<gene>
    <name evidence="2" type="ORF">C2G38_2183188</name>
</gene>
<dbReference type="Gene3D" id="1.25.40.10">
    <property type="entry name" value="Tetratricopeptide repeat domain"/>
    <property type="match status" value="1"/>
</dbReference>
<dbReference type="InterPro" id="IPR019734">
    <property type="entry name" value="TPR_rpt"/>
</dbReference>
<dbReference type="Proteomes" id="UP000266673">
    <property type="component" value="Unassembled WGS sequence"/>
</dbReference>
<keyword evidence="1" id="KW-0802">TPR repeat</keyword>
<dbReference type="PROSITE" id="PS50005">
    <property type="entry name" value="TPR"/>
    <property type="match status" value="1"/>
</dbReference>
<evidence type="ECO:0000313" key="3">
    <source>
        <dbReference type="Proteomes" id="UP000266673"/>
    </source>
</evidence>
<proteinExistence type="predicted"/>
<organism evidence="2 3">
    <name type="scientific">Gigaspora rosea</name>
    <dbReference type="NCBI Taxonomy" id="44941"/>
    <lineage>
        <taxon>Eukaryota</taxon>
        <taxon>Fungi</taxon>
        <taxon>Fungi incertae sedis</taxon>
        <taxon>Mucoromycota</taxon>
        <taxon>Glomeromycotina</taxon>
        <taxon>Glomeromycetes</taxon>
        <taxon>Diversisporales</taxon>
        <taxon>Gigasporaceae</taxon>
        <taxon>Gigaspora</taxon>
    </lineage>
</organism>
<evidence type="ECO:0000256" key="1">
    <source>
        <dbReference type="PROSITE-ProRule" id="PRU00339"/>
    </source>
</evidence>
<sequence>MGIEKGLVATTAAPTAALPATLPTNFKRTYIIFIDRDSISIAESNKALELRKSSKAYFNMGKYNESLVDLTESLDIEPNTAFALRIREDTYRIMSKYKELLAEVAGLSPRYSAAHSTRYA</sequence>
<feature type="repeat" description="TPR" evidence="1">
    <location>
        <begin position="47"/>
        <end position="80"/>
    </location>
</feature>
<name>A0A397V934_9GLOM</name>
<comment type="caution">
    <text evidence="2">The sequence shown here is derived from an EMBL/GenBank/DDBJ whole genome shotgun (WGS) entry which is preliminary data.</text>
</comment>
<keyword evidence="3" id="KW-1185">Reference proteome</keyword>
<dbReference type="AlphaFoldDB" id="A0A397V934"/>
<dbReference type="SUPFAM" id="SSF48452">
    <property type="entry name" value="TPR-like"/>
    <property type="match status" value="1"/>
</dbReference>
<protein>
    <submittedName>
        <fullName evidence="2">Uncharacterized protein</fullName>
    </submittedName>
</protein>
<evidence type="ECO:0000313" key="2">
    <source>
        <dbReference type="EMBL" id="RIB18940.1"/>
    </source>
</evidence>
<dbReference type="EMBL" id="QKWP01000506">
    <property type="protein sequence ID" value="RIB18940.1"/>
    <property type="molecule type" value="Genomic_DNA"/>
</dbReference>
<reference evidence="2 3" key="1">
    <citation type="submission" date="2018-06" db="EMBL/GenBank/DDBJ databases">
        <title>Comparative genomics reveals the genomic features of Rhizophagus irregularis, R. cerebriforme, R. diaphanum and Gigaspora rosea, and their symbiotic lifestyle signature.</title>
        <authorList>
            <person name="Morin E."/>
            <person name="San Clemente H."/>
            <person name="Chen E.C.H."/>
            <person name="De La Providencia I."/>
            <person name="Hainaut M."/>
            <person name="Kuo A."/>
            <person name="Kohler A."/>
            <person name="Murat C."/>
            <person name="Tang N."/>
            <person name="Roy S."/>
            <person name="Loubradou J."/>
            <person name="Henrissat B."/>
            <person name="Grigoriev I.V."/>
            <person name="Corradi N."/>
            <person name="Roux C."/>
            <person name="Martin F.M."/>
        </authorList>
    </citation>
    <scope>NUCLEOTIDE SEQUENCE [LARGE SCALE GENOMIC DNA]</scope>
    <source>
        <strain evidence="2 3">DAOM 194757</strain>
    </source>
</reference>
<dbReference type="InterPro" id="IPR011990">
    <property type="entry name" value="TPR-like_helical_dom_sf"/>
</dbReference>
<accession>A0A397V934</accession>